<accession>A0A839V6H9</accession>
<keyword evidence="1" id="KW-0812">Transmembrane</keyword>
<feature type="transmembrane region" description="Helical" evidence="1">
    <location>
        <begin position="171"/>
        <end position="193"/>
    </location>
</feature>
<keyword evidence="1" id="KW-0472">Membrane</keyword>
<feature type="transmembrane region" description="Helical" evidence="1">
    <location>
        <begin position="138"/>
        <end position="159"/>
    </location>
</feature>
<evidence type="ECO:0000313" key="3">
    <source>
        <dbReference type="Proteomes" id="UP000547614"/>
    </source>
</evidence>
<feature type="transmembrane region" description="Helical" evidence="1">
    <location>
        <begin position="305"/>
        <end position="324"/>
    </location>
</feature>
<dbReference type="Proteomes" id="UP000547614">
    <property type="component" value="Unassembled WGS sequence"/>
</dbReference>
<gene>
    <name evidence="2" type="ORF">FHR94_000627</name>
</gene>
<dbReference type="RefSeq" id="WP_183324158.1">
    <property type="nucleotide sequence ID" value="NZ_JACHXP010000002.1"/>
</dbReference>
<keyword evidence="1" id="KW-1133">Transmembrane helix</keyword>
<feature type="transmembrane region" description="Helical" evidence="1">
    <location>
        <begin position="252"/>
        <end position="270"/>
    </location>
</feature>
<sequence length="472" mass="52763">MPTEKPTLSEWILKGVVSISPRYQSIGGHAMRYASRASDINSLRGGLKHIHGIGTLELCAITLFIYLYVLSPYFDVGGLVIHGGMLAMLMFFGAHPVLPLKAIQQRAMVLTLIGFCLFAAYNLLVSIFYSHIFSTTYLTYTIQLVFYVLLGFSIGLYMNEKGMDLDQTLTLFFRLTVFVVFVNAVIVLLEYFFPPVRTFIESFLYLADDSNIDYLTREFRLRGIASGGAANLSLFHGATLVLLQALYIKKKVGFGFFAVATAIIFTSLLFIGRTGILVGLIGTLLFHALNLAFSKETLSLRRVLLYISLVLLVVMAPAVFSMLFPDSLLGYSLSFFYEGTQGLQEEGTVGSVLSMFQMSTEWQKLMFGIGTHSGGFEFGGRSDSGYMKMFTALGIPMAIMFYVFLLLLARHVLTMTHYKSLWIVFLAVMFIAEIKEPFIFKGYSARLLWLVIGIGLCYSLSSPFSDDSRTRR</sequence>
<feature type="transmembrane region" description="Helical" evidence="1">
    <location>
        <begin position="76"/>
        <end position="98"/>
    </location>
</feature>
<keyword evidence="3" id="KW-1185">Reference proteome</keyword>
<feature type="transmembrane region" description="Helical" evidence="1">
    <location>
        <begin position="110"/>
        <end position="132"/>
    </location>
</feature>
<name>A0A839V6H9_9GAMM</name>
<feature type="transmembrane region" description="Helical" evidence="1">
    <location>
        <begin position="50"/>
        <end position="70"/>
    </location>
</feature>
<proteinExistence type="predicted"/>
<feature type="transmembrane region" description="Helical" evidence="1">
    <location>
        <begin position="421"/>
        <end position="440"/>
    </location>
</feature>
<protein>
    <submittedName>
        <fullName evidence="2">Uncharacterized protein</fullName>
    </submittedName>
</protein>
<comment type="caution">
    <text evidence="2">The sequence shown here is derived from an EMBL/GenBank/DDBJ whole genome shotgun (WGS) entry which is preliminary data.</text>
</comment>
<organism evidence="2 3">
    <name type="scientific">Halomonas cerina</name>
    <dbReference type="NCBI Taxonomy" id="447424"/>
    <lineage>
        <taxon>Bacteria</taxon>
        <taxon>Pseudomonadati</taxon>
        <taxon>Pseudomonadota</taxon>
        <taxon>Gammaproteobacteria</taxon>
        <taxon>Oceanospirillales</taxon>
        <taxon>Halomonadaceae</taxon>
        <taxon>Halomonas</taxon>
    </lineage>
</organism>
<feature type="transmembrane region" description="Helical" evidence="1">
    <location>
        <begin position="276"/>
        <end position="293"/>
    </location>
</feature>
<feature type="transmembrane region" description="Helical" evidence="1">
    <location>
        <begin position="224"/>
        <end position="245"/>
    </location>
</feature>
<evidence type="ECO:0000313" key="2">
    <source>
        <dbReference type="EMBL" id="MBB3189405.1"/>
    </source>
</evidence>
<reference evidence="2 3" key="1">
    <citation type="submission" date="2020-08" db="EMBL/GenBank/DDBJ databases">
        <title>Genomic Encyclopedia of Type Strains, Phase III (KMG-III): the genomes of soil and plant-associated and newly described type strains.</title>
        <authorList>
            <person name="Whitman W."/>
        </authorList>
    </citation>
    <scope>NUCLEOTIDE SEQUENCE [LARGE SCALE GENOMIC DNA]</scope>
    <source>
        <strain evidence="2 3">CECT 7282</strain>
    </source>
</reference>
<dbReference type="AlphaFoldDB" id="A0A839V6H9"/>
<feature type="transmembrane region" description="Helical" evidence="1">
    <location>
        <begin position="446"/>
        <end position="464"/>
    </location>
</feature>
<evidence type="ECO:0000256" key="1">
    <source>
        <dbReference type="SAM" id="Phobius"/>
    </source>
</evidence>
<feature type="transmembrane region" description="Helical" evidence="1">
    <location>
        <begin position="389"/>
        <end position="409"/>
    </location>
</feature>
<dbReference type="EMBL" id="JACHXP010000002">
    <property type="protein sequence ID" value="MBB3189405.1"/>
    <property type="molecule type" value="Genomic_DNA"/>
</dbReference>